<evidence type="ECO:0000256" key="1">
    <source>
        <dbReference type="SAM" id="MobiDB-lite"/>
    </source>
</evidence>
<sequence length="125" mass="13736">VLREVFGISETGLKVCLCLMEDGESTAADIADRLGIDRSTVGRQLNHLTDIGVLDKRQRLRRRAGTSTSTRRSRSRRSGVGLPSVLAWTDEALDIVEHVNREKLDALARADGDAGDEQASIYWDG</sequence>
<keyword evidence="4" id="KW-1185">Reference proteome</keyword>
<reference evidence="3 4" key="1">
    <citation type="journal article" date="2019" name="Int. J. Syst. Evol. Microbiol.">
        <title>The Global Catalogue of Microorganisms (GCM) 10K type strain sequencing project: providing services to taxonomists for standard genome sequencing and annotation.</title>
        <authorList>
            <consortium name="The Broad Institute Genomics Platform"/>
            <consortium name="The Broad Institute Genome Sequencing Center for Infectious Disease"/>
            <person name="Wu L."/>
            <person name="Ma J."/>
        </authorList>
    </citation>
    <scope>NUCLEOTIDE SEQUENCE [LARGE SCALE GENOMIC DNA]</scope>
    <source>
        <strain evidence="3 4">DT72</strain>
    </source>
</reference>
<feature type="non-terminal residue" evidence="3">
    <location>
        <position position="1"/>
    </location>
</feature>
<dbReference type="InterPro" id="IPR011991">
    <property type="entry name" value="ArsR-like_HTH"/>
</dbReference>
<dbReference type="InterPro" id="IPR002831">
    <property type="entry name" value="Tscrpt_reg_TrmB_N"/>
</dbReference>
<evidence type="ECO:0000259" key="2">
    <source>
        <dbReference type="Pfam" id="PF01978"/>
    </source>
</evidence>
<name>A0ABD5WJ18_9EURY</name>
<dbReference type="SUPFAM" id="SSF46785">
    <property type="entry name" value="Winged helix' DNA-binding domain"/>
    <property type="match status" value="1"/>
</dbReference>
<dbReference type="Proteomes" id="UP001596407">
    <property type="component" value="Unassembled WGS sequence"/>
</dbReference>
<dbReference type="Pfam" id="PF01978">
    <property type="entry name" value="TrmB"/>
    <property type="match status" value="1"/>
</dbReference>
<feature type="domain" description="Transcription regulator TrmB N-terminal" evidence="2">
    <location>
        <begin position="2"/>
        <end position="59"/>
    </location>
</feature>
<evidence type="ECO:0000313" key="4">
    <source>
        <dbReference type="Proteomes" id="UP001596407"/>
    </source>
</evidence>
<dbReference type="InterPro" id="IPR036388">
    <property type="entry name" value="WH-like_DNA-bd_sf"/>
</dbReference>
<evidence type="ECO:0000313" key="3">
    <source>
        <dbReference type="EMBL" id="MFC7079127.1"/>
    </source>
</evidence>
<accession>A0ABD5WJ18</accession>
<dbReference type="AlphaFoldDB" id="A0ABD5WJ18"/>
<protein>
    <submittedName>
        <fullName evidence="3">Helix-turn-helix domain-containing protein</fullName>
    </submittedName>
</protein>
<gene>
    <name evidence="3" type="ORF">ACFQJ6_02215</name>
</gene>
<proteinExistence type="predicted"/>
<dbReference type="InterPro" id="IPR036390">
    <property type="entry name" value="WH_DNA-bd_sf"/>
</dbReference>
<feature type="region of interest" description="Disordered" evidence="1">
    <location>
        <begin position="59"/>
        <end position="80"/>
    </location>
</feature>
<dbReference type="CDD" id="cd00090">
    <property type="entry name" value="HTH_ARSR"/>
    <property type="match status" value="1"/>
</dbReference>
<organism evidence="3 4">
    <name type="scientific">Halorussus caseinilyticus</name>
    <dbReference type="NCBI Taxonomy" id="3034025"/>
    <lineage>
        <taxon>Archaea</taxon>
        <taxon>Methanobacteriati</taxon>
        <taxon>Methanobacteriota</taxon>
        <taxon>Stenosarchaea group</taxon>
        <taxon>Halobacteria</taxon>
        <taxon>Halobacteriales</taxon>
        <taxon>Haladaptataceae</taxon>
        <taxon>Halorussus</taxon>
    </lineage>
</organism>
<dbReference type="Gene3D" id="1.10.10.10">
    <property type="entry name" value="Winged helix-like DNA-binding domain superfamily/Winged helix DNA-binding domain"/>
    <property type="match status" value="1"/>
</dbReference>
<comment type="caution">
    <text evidence="3">The sequence shown here is derived from an EMBL/GenBank/DDBJ whole genome shotgun (WGS) entry which is preliminary data.</text>
</comment>
<dbReference type="RefSeq" id="WP_382208617.1">
    <property type="nucleotide sequence ID" value="NZ_JBHSZH010000001.1"/>
</dbReference>
<dbReference type="EMBL" id="JBHSZH010000001">
    <property type="protein sequence ID" value="MFC7079127.1"/>
    <property type="molecule type" value="Genomic_DNA"/>
</dbReference>